<evidence type="ECO:0000313" key="10">
    <source>
        <dbReference type="Proteomes" id="UP001153737"/>
    </source>
</evidence>
<accession>A0A9P0DEJ0</accession>
<reference evidence="9" key="1">
    <citation type="submission" date="2022-01" db="EMBL/GenBank/DDBJ databases">
        <authorList>
            <person name="King R."/>
        </authorList>
    </citation>
    <scope>NUCLEOTIDE SEQUENCE</scope>
</reference>
<dbReference type="InterPro" id="IPR009602">
    <property type="entry name" value="CBAR/FAM92"/>
</dbReference>
<keyword evidence="3" id="KW-0963">Cytoplasm</keyword>
<evidence type="ECO:0000313" key="9">
    <source>
        <dbReference type="EMBL" id="CAH1117778.1"/>
    </source>
</evidence>
<dbReference type="Gene3D" id="1.20.1270.60">
    <property type="entry name" value="Arfaptin homology (AH) domain/BAR domain"/>
    <property type="match status" value="1"/>
</dbReference>
<evidence type="ECO:0000256" key="5">
    <source>
        <dbReference type="ARBA" id="ARBA00023212"/>
    </source>
</evidence>
<dbReference type="Pfam" id="PF06730">
    <property type="entry name" value="FAM92"/>
    <property type="match status" value="1"/>
</dbReference>
<keyword evidence="6" id="KW-0966">Cell projection</keyword>
<evidence type="ECO:0000256" key="1">
    <source>
        <dbReference type="ARBA" id="ARBA00004138"/>
    </source>
</evidence>
<feature type="region of interest" description="Disordered" evidence="8">
    <location>
        <begin position="263"/>
        <end position="326"/>
    </location>
</feature>
<reference evidence="9" key="2">
    <citation type="submission" date="2022-10" db="EMBL/GenBank/DDBJ databases">
        <authorList>
            <consortium name="ENA_rothamsted_submissions"/>
            <consortium name="culmorum"/>
            <person name="King R."/>
        </authorList>
    </citation>
    <scope>NUCLEOTIDE SEQUENCE</scope>
</reference>
<dbReference type="OrthoDB" id="60621at2759"/>
<organism evidence="9 10">
    <name type="scientific">Phaedon cochleariae</name>
    <name type="common">Mustard beetle</name>
    <dbReference type="NCBI Taxonomy" id="80249"/>
    <lineage>
        <taxon>Eukaryota</taxon>
        <taxon>Metazoa</taxon>
        <taxon>Ecdysozoa</taxon>
        <taxon>Arthropoda</taxon>
        <taxon>Hexapoda</taxon>
        <taxon>Insecta</taxon>
        <taxon>Pterygota</taxon>
        <taxon>Neoptera</taxon>
        <taxon>Endopterygota</taxon>
        <taxon>Coleoptera</taxon>
        <taxon>Polyphaga</taxon>
        <taxon>Cucujiformia</taxon>
        <taxon>Chrysomeloidea</taxon>
        <taxon>Chrysomelidae</taxon>
        <taxon>Chrysomelinae</taxon>
        <taxon>Chrysomelini</taxon>
        <taxon>Phaedon</taxon>
    </lineage>
</organism>
<keyword evidence="5" id="KW-0206">Cytoskeleton</keyword>
<evidence type="ECO:0000256" key="6">
    <source>
        <dbReference type="ARBA" id="ARBA00023273"/>
    </source>
</evidence>
<dbReference type="CDD" id="cd07598">
    <property type="entry name" value="BAR_FAM92"/>
    <property type="match status" value="1"/>
</dbReference>
<dbReference type="InterPro" id="IPR035590">
    <property type="entry name" value="BAR_CBAR1/2"/>
</dbReference>
<evidence type="ECO:0000256" key="2">
    <source>
        <dbReference type="ARBA" id="ARBA00004245"/>
    </source>
</evidence>
<comment type="subcellular location">
    <subcellularLocation>
        <location evidence="1">Cell projection</location>
        <location evidence="1">Cilium</location>
    </subcellularLocation>
    <subcellularLocation>
        <location evidence="2">Cytoplasm</location>
        <location evidence="2">Cytoskeleton</location>
    </subcellularLocation>
</comment>
<dbReference type="EMBL" id="OU896716">
    <property type="protein sequence ID" value="CAH1117778.1"/>
    <property type="molecule type" value="Genomic_DNA"/>
</dbReference>
<protein>
    <recommendedName>
        <fullName evidence="11">Protein FAM92A</fullName>
    </recommendedName>
</protein>
<evidence type="ECO:0000256" key="3">
    <source>
        <dbReference type="ARBA" id="ARBA00022490"/>
    </source>
</evidence>
<keyword evidence="4" id="KW-0970">Cilium biogenesis/degradation</keyword>
<dbReference type="Proteomes" id="UP001153737">
    <property type="component" value="Chromosome 10"/>
</dbReference>
<dbReference type="PANTHER" id="PTHR21223">
    <property type="entry name" value="CBY1-INTERACTING BAR DOMAIN-CONTAINING PROTEIN HOMOLOG"/>
    <property type="match status" value="1"/>
</dbReference>
<dbReference type="GO" id="GO:0035869">
    <property type="term" value="C:ciliary transition zone"/>
    <property type="evidence" value="ECO:0007669"/>
    <property type="project" value="TreeGrafter"/>
</dbReference>
<dbReference type="PANTHER" id="PTHR21223:SF2">
    <property type="entry name" value="CBY1-INTERACTING BAR DOMAIN-CONTAINING PROTEIN HOMOLOG"/>
    <property type="match status" value="1"/>
</dbReference>
<dbReference type="GO" id="GO:0036064">
    <property type="term" value="C:ciliary basal body"/>
    <property type="evidence" value="ECO:0007669"/>
    <property type="project" value="TreeGrafter"/>
</dbReference>
<comment type="similarity">
    <text evidence="7">Belongs to the CIBAR family.</text>
</comment>
<dbReference type="GO" id="GO:0060271">
    <property type="term" value="P:cilium assembly"/>
    <property type="evidence" value="ECO:0007669"/>
    <property type="project" value="InterPro"/>
</dbReference>
<evidence type="ECO:0000256" key="8">
    <source>
        <dbReference type="SAM" id="MobiDB-lite"/>
    </source>
</evidence>
<evidence type="ECO:0008006" key="11">
    <source>
        <dbReference type="Google" id="ProtNLM"/>
    </source>
</evidence>
<feature type="compositionally biased region" description="Basic and acidic residues" evidence="8">
    <location>
        <begin position="274"/>
        <end position="285"/>
    </location>
</feature>
<proteinExistence type="inferred from homology"/>
<gene>
    <name evidence="9" type="ORF">PHAECO_LOCUS1819</name>
</gene>
<name>A0A9P0DEJ0_PHACE</name>
<evidence type="ECO:0000256" key="4">
    <source>
        <dbReference type="ARBA" id="ARBA00022794"/>
    </source>
</evidence>
<dbReference type="AlphaFoldDB" id="A0A9P0DEJ0"/>
<sequence>MLNQFHARNNCETEAKFIQGRIHSVERNVGELCNIFAQYSRKAARLRDKGDELAKFTLQYAETESISKSLAAGLEGFAESVSIISDYEDMRVHEIDSKVVSEFAKYEDICKNAKEEVKGIYSARDKEMTRRKQLDRIRDRNPRNRQQIIQAETELVKATAEVSKSIHSLEDKTNSFEKQKLHDIKSILLDFITIEIGYHSKCLEVLTKAYNEVDSINEESDLEEFKKSLRIPDTIQYKSSRTSSLFRSSNSLGSLGMIFSSTHNKRTPGIPSISKEKLSKAKSEDTLDSMKNSISESEEENESESEENATSSDNKNSPIVIRKFRH</sequence>
<dbReference type="SUPFAM" id="SSF103657">
    <property type="entry name" value="BAR/IMD domain-like"/>
    <property type="match status" value="1"/>
</dbReference>
<keyword evidence="10" id="KW-1185">Reference proteome</keyword>
<dbReference type="InterPro" id="IPR027267">
    <property type="entry name" value="AH/BAR_dom_sf"/>
</dbReference>
<evidence type="ECO:0000256" key="7">
    <source>
        <dbReference type="ARBA" id="ARBA00029449"/>
    </source>
</evidence>
<feature type="compositionally biased region" description="Acidic residues" evidence="8">
    <location>
        <begin position="296"/>
        <end position="307"/>
    </location>
</feature>